<dbReference type="EMBL" id="NJHN03000039">
    <property type="protein sequence ID" value="KAH9421593.1"/>
    <property type="molecule type" value="Genomic_DNA"/>
</dbReference>
<comment type="caution">
    <text evidence="1">The sequence shown here is derived from an EMBL/GenBank/DDBJ whole genome shotgun (WGS) entry which is preliminary data.</text>
</comment>
<evidence type="ECO:0000313" key="2">
    <source>
        <dbReference type="Proteomes" id="UP000887458"/>
    </source>
</evidence>
<proteinExistence type="predicted"/>
<reference evidence="1 2" key="2">
    <citation type="journal article" date="2022" name="Mol. Biol. Evol.">
        <title>Comparative Genomics Reveals Insights into the Divergent Evolution of Astigmatic Mites and Household Pest Adaptations.</title>
        <authorList>
            <person name="Xiong Q."/>
            <person name="Wan A.T."/>
            <person name="Liu X."/>
            <person name="Fung C.S."/>
            <person name="Xiao X."/>
            <person name="Malainual N."/>
            <person name="Hou J."/>
            <person name="Wang L."/>
            <person name="Wang M."/>
            <person name="Yang K.Y."/>
            <person name="Cui Y."/>
            <person name="Leung E.L."/>
            <person name="Nong W."/>
            <person name="Shin S.K."/>
            <person name="Au S.W."/>
            <person name="Jeong K.Y."/>
            <person name="Chew F.T."/>
            <person name="Hui J.H."/>
            <person name="Leung T.F."/>
            <person name="Tungtrongchitr A."/>
            <person name="Zhong N."/>
            <person name="Liu Z."/>
            <person name="Tsui S.K."/>
        </authorList>
    </citation>
    <scope>NUCLEOTIDE SEQUENCE [LARGE SCALE GENOMIC DNA]</scope>
    <source>
        <strain evidence="1">Derp</strain>
    </source>
</reference>
<protein>
    <submittedName>
        <fullName evidence="1">Uncharacterized protein</fullName>
    </submittedName>
</protein>
<evidence type="ECO:0000313" key="1">
    <source>
        <dbReference type="EMBL" id="KAH9421593.1"/>
    </source>
</evidence>
<accession>A0ABQ8JGP1</accession>
<gene>
    <name evidence="1" type="ORF">DERP_008995</name>
</gene>
<sequence length="79" mass="9185">MINNNNSNNNKLKTYNLRFEAFITSSNKAFITTTKNNTSHSCFKLILLMENGQYYELNMSLKMLNEFVTILTDTLNNHT</sequence>
<name>A0ABQ8JGP1_DERPT</name>
<keyword evidence="2" id="KW-1185">Reference proteome</keyword>
<dbReference type="Proteomes" id="UP000887458">
    <property type="component" value="Unassembled WGS sequence"/>
</dbReference>
<organism evidence="1 2">
    <name type="scientific">Dermatophagoides pteronyssinus</name>
    <name type="common">European house dust mite</name>
    <dbReference type="NCBI Taxonomy" id="6956"/>
    <lineage>
        <taxon>Eukaryota</taxon>
        <taxon>Metazoa</taxon>
        <taxon>Ecdysozoa</taxon>
        <taxon>Arthropoda</taxon>
        <taxon>Chelicerata</taxon>
        <taxon>Arachnida</taxon>
        <taxon>Acari</taxon>
        <taxon>Acariformes</taxon>
        <taxon>Sarcoptiformes</taxon>
        <taxon>Astigmata</taxon>
        <taxon>Psoroptidia</taxon>
        <taxon>Analgoidea</taxon>
        <taxon>Pyroglyphidae</taxon>
        <taxon>Dermatophagoidinae</taxon>
        <taxon>Dermatophagoides</taxon>
    </lineage>
</organism>
<reference evidence="1 2" key="1">
    <citation type="journal article" date="2018" name="J. Allergy Clin. Immunol.">
        <title>High-quality assembly of Dermatophagoides pteronyssinus genome and transcriptome reveals a wide range of novel allergens.</title>
        <authorList>
            <person name="Liu X.Y."/>
            <person name="Yang K.Y."/>
            <person name="Wang M.Q."/>
            <person name="Kwok J.S."/>
            <person name="Zeng X."/>
            <person name="Yang Z."/>
            <person name="Xiao X.J."/>
            <person name="Lau C.P."/>
            <person name="Li Y."/>
            <person name="Huang Z.M."/>
            <person name="Ba J.G."/>
            <person name="Yim A.K."/>
            <person name="Ouyang C.Y."/>
            <person name="Ngai S.M."/>
            <person name="Chan T.F."/>
            <person name="Leung E.L."/>
            <person name="Liu L."/>
            <person name="Liu Z.G."/>
            <person name="Tsui S.K."/>
        </authorList>
    </citation>
    <scope>NUCLEOTIDE SEQUENCE [LARGE SCALE GENOMIC DNA]</scope>
    <source>
        <strain evidence="1">Derp</strain>
    </source>
</reference>